<evidence type="ECO:0000256" key="11">
    <source>
        <dbReference type="ARBA" id="ARBA00022723"/>
    </source>
</evidence>
<dbReference type="GO" id="GO:0003856">
    <property type="term" value="F:3-dehydroquinate synthase activity"/>
    <property type="evidence" value="ECO:0007669"/>
    <property type="project" value="UniProtKB-UniRule"/>
</dbReference>
<dbReference type="NCBIfam" id="TIGR01357">
    <property type="entry name" value="aroB"/>
    <property type="match status" value="1"/>
</dbReference>
<dbReference type="PIRSF" id="PIRSF001455">
    <property type="entry name" value="DHQ_synth"/>
    <property type="match status" value="1"/>
</dbReference>
<dbReference type="InterPro" id="IPR016037">
    <property type="entry name" value="DHQ_synth_AroB"/>
</dbReference>
<evidence type="ECO:0000256" key="16">
    <source>
        <dbReference type="ARBA" id="ARBA00023239"/>
    </source>
</evidence>
<evidence type="ECO:0000256" key="9">
    <source>
        <dbReference type="ARBA" id="ARBA00022490"/>
    </source>
</evidence>
<dbReference type="Gene3D" id="3.40.50.1970">
    <property type="match status" value="1"/>
</dbReference>
<keyword evidence="15 18" id="KW-0057">Aromatic amino acid biosynthesis</keyword>
<dbReference type="GO" id="GO:0009073">
    <property type="term" value="P:aromatic amino acid family biosynthetic process"/>
    <property type="evidence" value="ECO:0007669"/>
    <property type="project" value="UniProtKB-KW"/>
</dbReference>
<evidence type="ECO:0000256" key="2">
    <source>
        <dbReference type="ARBA" id="ARBA00001911"/>
    </source>
</evidence>
<evidence type="ECO:0000256" key="7">
    <source>
        <dbReference type="ARBA" id="ARBA00013031"/>
    </source>
</evidence>
<feature type="binding site" evidence="18">
    <location>
        <begin position="134"/>
        <end position="135"/>
    </location>
    <ligand>
        <name>NAD(+)</name>
        <dbReference type="ChEBI" id="CHEBI:57540"/>
    </ligand>
</feature>
<comment type="caution">
    <text evidence="18">Lacks conserved residue(s) required for the propagation of feature annotation.</text>
</comment>
<keyword evidence="17 18" id="KW-0170">Cobalt</keyword>
<dbReference type="EC" id="4.2.3.4" evidence="7 18"/>
<keyword evidence="14 18" id="KW-0520">NAD</keyword>
<evidence type="ECO:0000256" key="8">
    <source>
        <dbReference type="ARBA" id="ARBA00017684"/>
    </source>
</evidence>
<comment type="pathway">
    <text evidence="5 18">Metabolic intermediate biosynthesis; chorismate biosynthesis; chorismate from D-erythrose 4-phosphate and phosphoenolpyruvate: step 2/7.</text>
</comment>
<comment type="subcellular location">
    <subcellularLocation>
        <location evidence="4 18">Cytoplasm</location>
    </subcellularLocation>
</comment>
<evidence type="ECO:0000313" key="22">
    <source>
        <dbReference type="Proteomes" id="UP000003529"/>
    </source>
</evidence>
<proteinExistence type="inferred from homology"/>
<keyword evidence="22" id="KW-1185">Reference proteome</keyword>
<dbReference type="Pfam" id="PF01761">
    <property type="entry name" value="DHQ_synthase"/>
    <property type="match status" value="1"/>
</dbReference>
<feature type="binding site" evidence="18">
    <location>
        <begin position="110"/>
        <end position="114"/>
    </location>
    <ligand>
        <name>NAD(+)</name>
        <dbReference type="ChEBI" id="CHEBI:57540"/>
    </ligand>
</feature>
<feature type="binding site" evidence="18">
    <location>
        <position position="156"/>
    </location>
    <ligand>
        <name>NAD(+)</name>
        <dbReference type="ChEBI" id="CHEBI:57540"/>
    </ligand>
</feature>
<keyword evidence="9 18" id="KW-0963">Cytoplasm</keyword>
<dbReference type="EMBL" id="ACIK02000004">
    <property type="protein sequence ID" value="EEP66223.1"/>
    <property type="molecule type" value="Genomic_DNA"/>
</dbReference>
<evidence type="ECO:0000256" key="6">
    <source>
        <dbReference type="ARBA" id="ARBA00005412"/>
    </source>
</evidence>
<feature type="binding site" evidence="18">
    <location>
        <position position="147"/>
    </location>
    <ligand>
        <name>NAD(+)</name>
        <dbReference type="ChEBI" id="CHEBI:57540"/>
    </ligand>
</feature>
<keyword evidence="11 18" id="KW-0479">Metal-binding</keyword>
<dbReference type="PANTHER" id="PTHR43622">
    <property type="entry name" value="3-DEHYDROQUINATE SYNTHASE"/>
    <property type="match status" value="1"/>
</dbReference>
<dbReference type="InterPro" id="IPR030960">
    <property type="entry name" value="DHQS/DOIS_N"/>
</dbReference>
<name>C4FNY1_9FIRM</name>
<feature type="binding site" evidence="18">
    <location>
        <begin position="174"/>
        <end position="177"/>
    </location>
    <ligand>
        <name>NAD(+)</name>
        <dbReference type="ChEBI" id="CHEBI:57540"/>
    </ligand>
</feature>
<evidence type="ECO:0000256" key="4">
    <source>
        <dbReference type="ARBA" id="ARBA00004496"/>
    </source>
</evidence>
<evidence type="ECO:0000256" key="18">
    <source>
        <dbReference type="HAMAP-Rule" id="MF_00110"/>
    </source>
</evidence>
<dbReference type="GO" id="GO:0000166">
    <property type="term" value="F:nucleotide binding"/>
    <property type="evidence" value="ECO:0007669"/>
    <property type="project" value="UniProtKB-KW"/>
</dbReference>
<comment type="caution">
    <text evidence="21">The sequence shown here is derived from an EMBL/GenBank/DDBJ whole genome shotgun (WGS) entry which is preliminary data.</text>
</comment>
<comment type="similarity">
    <text evidence="6 18">Belongs to the sugar phosphate cyclases superfamily. Dehydroquinate synthase family.</text>
</comment>
<evidence type="ECO:0000256" key="12">
    <source>
        <dbReference type="ARBA" id="ARBA00022741"/>
    </source>
</evidence>
<accession>C4FNY1</accession>
<comment type="cofactor">
    <cofactor evidence="3">
        <name>Zn(2+)</name>
        <dbReference type="ChEBI" id="CHEBI:29105"/>
    </cofactor>
</comment>
<feature type="domain" description="3-dehydroquinate synthase C-terminal" evidence="20">
    <location>
        <begin position="186"/>
        <end position="324"/>
    </location>
</feature>
<dbReference type="CDD" id="cd08195">
    <property type="entry name" value="DHQS"/>
    <property type="match status" value="1"/>
</dbReference>
<comment type="catalytic activity">
    <reaction evidence="1 18">
        <text>7-phospho-2-dehydro-3-deoxy-D-arabino-heptonate = 3-dehydroquinate + phosphate</text>
        <dbReference type="Rhea" id="RHEA:21968"/>
        <dbReference type="ChEBI" id="CHEBI:32364"/>
        <dbReference type="ChEBI" id="CHEBI:43474"/>
        <dbReference type="ChEBI" id="CHEBI:58394"/>
        <dbReference type="EC" id="4.2.3.4"/>
    </reaction>
</comment>
<feature type="binding site" evidence="18">
    <location>
        <position position="265"/>
    </location>
    <ligand>
        <name>Zn(2+)</name>
        <dbReference type="ChEBI" id="CHEBI:29105"/>
    </ligand>
</feature>
<feature type="binding site" evidence="18">
    <location>
        <position position="249"/>
    </location>
    <ligand>
        <name>Zn(2+)</name>
        <dbReference type="ChEBI" id="CHEBI:29105"/>
    </ligand>
</feature>
<feature type="domain" description="3-dehydroquinate synthase N-terminal" evidence="19">
    <location>
        <begin position="73"/>
        <end position="184"/>
    </location>
</feature>
<dbReference type="UniPathway" id="UPA00053">
    <property type="reaction ID" value="UER00085"/>
</dbReference>
<dbReference type="eggNOG" id="COG0337">
    <property type="taxonomic scope" value="Bacteria"/>
</dbReference>
<evidence type="ECO:0000313" key="21">
    <source>
        <dbReference type="EMBL" id="EEP66223.1"/>
    </source>
</evidence>
<reference evidence="21" key="1">
    <citation type="submission" date="2009-04" db="EMBL/GenBank/DDBJ databases">
        <authorList>
            <person name="Weinstock G."/>
            <person name="Sodergren E."/>
            <person name="Clifton S."/>
            <person name="Fulton L."/>
            <person name="Fulton B."/>
            <person name="Courtney L."/>
            <person name="Fronick C."/>
            <person name="Harrison M."/>
            <person name="Strong C."/>
            <person name="Farmer C."/>
            <person name="Delahaunty K."/>
            <person name="Markovic C."/>
            <person name="Hall O."/>
            <person name="Minx P."/>
            <person name="Tomlinson C."/>
            <person name="Mitreva M."/>
            <person name="Nelson J."/>
            <person name="Hou S."/>
            <person name="Wollam A."/>
            <person name="Pepin K.H."/>
            <person name="Johnson M."/>
            <person name="Bhonagiri V."/>
            <person name="Nash W.E."/>
            <person name="Warren W."/>
            <person name="Chinwalla A."/>
            <person name="Mardis E.R."/>
            <person name="Wilson R.K."/>
        </authorList>
    </citation>
    <scope>NUCLEOTIDE SEQUENCE [LARGE SCALE GENOMIC DNA]</scope>
    <source>
        <strain evidence="21">ATCC 17748</strain>
    </source>
</reference>
<evidence type="ECO:0000259" key="19">
    <source>
        <dbReference type="Pfam" id="PF01761"/>
    </source>
</evidence>
<evidence type="ECO:0000256" key="15">
    <source>
        <dbReference type="ARBA" id="ARBA00023141"/>
    </source>
</evidence>
<evidence type="ECO:0000256" key="17">
    <source>
        <dbReference type="ARBA" id="ARBA00023285"/>
    </source>
</evidence>
<dbReference type="Proteomes" id="UP000003529">
    <property type="component" value="Unassembled WGS sequence"/>
</dbReference>
<dbReference type="AlphaFoldDB" id="C4FNY1"/>
<dbReference type="Gene3D" id="1.20.1090.10">
    <property type="entry name" value="Dehydroquinate synthase-like - alpha domain"/>
    <property type="match status" value="1"/>
</dbReference>
<dbReference type="Pfam" id="PF24621">
    <property type="entry name" value="DHQS_C"/>
    <property type="match status" value="1"/>
</dbReference>
<comment type="cofactor">
    <cofactor evidence="18">
        <name>Co(2+)</name>
        <dbReference type="ChEBI" id="CHEBI:48828"/>
    </cofactor>
    <cofactor evidence="18">
        <name>Zn(2+)</name>
        <dbReference type="ChEBI" id="CHEBI:29105"/>
    </cofactor>
    <text evidence="18">Binds 1 divalent metal cation per subunit. Can use either Co(2+) or Zn(2+).</text>
</comment>
<dbReference type="GO" id="GO:0009423">
    <property type="term" value="P:chorismate biosynthetic process"/>
    <property type="evidence" value="ECO:0007669"/>
    <property type="project" value="UniProtKB-UniRule"/>
</dbReference>
<keyword evidence="13 18" id="KW-0862">Zinc</keyword>
<comment type="function">
    <text evidence="18">Catalyzes the conversion of 3-deoxy-D-arabino-heptulosonate 7-phosphate (DAHP) to dehydroquinate (DHQ).</text>
</comment>
<feature type="binding site" evidence="18">
    <location>
        <position position="189"/>
    </location>
    <ligand>
        <name>Zn(2+)</name>
        <dbReference type="ChEBI" id="CHEBI:29105"/>
    </ligand>
</feature>
<dbReference type="GO" id="GO:0008652">
    <property type="term" value="P:amino acid biosynthetic process"/>
    <property type="evidence" value="ECO:0007669"/>
    <property type="project" value="UniProtKB-KW"/>
</dbReference>
<keyword evidence="12 18" id="KW-0547">Nucleotide-binding</keyword>
<evidence type="ECO:0000256" key="14">
    <source>
        <dbReference type="ARBA" id="ARBA00023027"/>
    </source>
</evidence>
<gene>
    <name evidence="18 21" type="primary">aroB</name>
    <name evidence="21" type="ORF">VEIDISOL_00289</name>
</gene>
<evidence type="ECO:0000256" key="5">
    <source>
        <dbReference type="ARBA" id="ARBA00004661"/>
    </source>
</evidence>
<dbReference type="SUPFAM" id="SSF56796">
    <property type="entry name" value="Dehydroquinate synthase-like"/>
    <property type="match status" value="1"/>
</dbReference>
<organism evidence="21 22">
    <name type="scientific">Veillonella dispar ATCC 17748</name>
    <dbReference type="NCBI Taxonomy" id="546273"/>
    <lineage>
        <taxon>Bacteria</taxon>
        <taxon>Bacillati</taxon>
        <taxon>Bacillota</taxon>
        <taxon>Negativicutes</taxon>
        <taxon>Veillonellales</taxon>
        <taxon>Veillonellaceae</taxon>
        <taxon>Veillonella</taxon>
    </lineage>
</organism>
<dbReference type="GO" id="GO:0046872">
    <property type="term" value="F:metal ion binding"/>
    <property type="evidence" value="ECO:0007669"/>
    <property type="project" value="UniProtKB-KW"/>
</dbReference>
<dbReference type="HOGENOM" id="CLU_001201_0_1_9"/>
<dbReference type="PANTHER" id="PTHR43622:SF7">
    <property type="entry name" value="3-DEHYDROQUINATE SYNTHASE, CHLOROPLASTIC"/>
    <property type="match status" value="1"/>
</dbReference>
<keyword evidence="16 18" id="KW-0456">Lyase</keyword>
<dbReference type="GO" id="GO:0005737">
    <property type="term" value="C:cytoplasm"/>
    <property type="evidence" value="ECO:0007669"/>
    <property type="project" value="UniProtKB-SubCell"/>
</dbReference>
<evidence type="ECO:0000259" key="20">
    <source>
        <dbReference type="Pfam" id="PF24621"/>
    </source>
</evidence>
<evidence type="ECO:0000256" key="1">
    <source>
        <dbReference type="ARBA" id="ARBA00001393"/>
    </source>
</evidence>
<evidence type="ECO:0000256" key="13">
    <source>
        <dbReference type="ARBA" id="ARBA00022833"/>
    </source>
</evidence>
<dbReference type="HAMAP" id="MF_00110">
    <property type="entry name" value="DHQ_synthase"/>
    <property type="match status" value="1"/>
</dbReference>
<evidence type="ECO:0000256" key="3">
    <source>
        <dbReference type="ARBA" id="ARBA00001947"/>
    </source>
</evidence>
<dbReference type="FunFam" id="3.40.50.1970:FF:000007">
    <property type="entry name" value="Pentafunctional AROM polypeptide"/>
    <property type="match status" value="1"/>
</dbReference>
<evidence type="ECO:0000256" key="10">
    <source>
        <dbReference type="ARBA" id="ARBA00022605"/>
    </source>
</evidence>
<dbReference type="InterPro" id="IPR056179">
    <property type="entry name" value="DHQS_C"/>
</dbReference>
<keyword evidence="10 18" id="KW-0028">Amino-acid biosynthesis</keyword>
<dbReference type="InterPro" id="IPR050071">
    <property type="entry name" value="Dehydroquinate_synthase"/>
</dbReference>
<comment type="cofactor">
    <cofactor evidence="2 18">
        <name>NAD(+)</name>
        <dbReference type="ChEBI" id="CHEBI:57540"/>
    </cofactor>
</comment>
<sequence>MKGTVMTRIHINASTPYDVVIEEGALQRITDYIKPLKPNCRVIIVSDSNVAPHYLDSVKANMEHAGYTVCDYVFPAGESSKNAHQLIDLVEYMAAQSLTRKDLLIALGGGVVGDMAGFAAATYLRGIDYVQVPTSLLAAVDSSVGGKTAVNLEAGKNLWGAFKQPILVLCDPTTLNTLPDMEWKNGCGEIIKYGFLDVPGLLTQLEHKPLIKHRDSVSAVIARCVQAKADIVEQDERESGVRALLNLGHTFGHGIEKASHFEVHHGYAVAIGMVLMAQGAVKHGELDAAALEKLKALIEAHDLPTTTTITKKEILAAAKHDKKSEGATIKIVVPTSYGHSELKVVTHEELATYLD</sequence>
<dbReference type="InterPro" id="IPR030963">
    <property type="entry name" value="DHQ_synth_fam"/>
</dbReference>
<protein>
    <recommendedName>
        <fullName evidence="8 18">3-dehydroquinate synthase</fullName>
        <shortName evidence="18">DHQS</shortName>
        <ecNumber evidence="7 18">4.2.3.4</ecNumber>
    </recommendedName>
</protein>